<accession>A0A7R9M2R7</accession>
<keyword evidence="2" id="KW-1185">Reference proteome</keyword>
<dbReference type="EMBL" id="CAJPIZ010056999">
    <property type="protein sequence ID" value="CAG2123357.1"/>
    <property type="molecule type" value="Genomic_DNA"/>
</dbReference>
<evidence type="ECO:0000313" key="2">
    <source>
        <dbReference type="Proteomes" id="UP000759131"/>
    </source>
</evidence>
<dbReference type="Proteomes" id="UP000759131">
    <property type="component" value="Unassembled WGS sequence"/>
</dbReference>
<name>A0A7R9M2R7_9ACAR</name>
<dbReference type="EMBL" id="OC911574">
    <property type="protein sequence ID" value="CAD7651327.1"/>
    <property type="molecule type" value="Genomic_DNA"/>
</dbReference>
<dbReference type="AlphaFoldDB" id="A0A7R9M2R7"/>
<proteinExistence type="predicted"/>
<evidence type="ECO:0000313" key="1">
    <source>
        <dbReference type="EMBL" id="CAD7651327.1"/>
    </source>
</evidence>
<reference evidence="1" key="1">
    <citation type="submission" date="2020-11" db="EMBL/GenBank/DDBJ databases">
        <authorList>
            <person name="Tran Van P."/>
        </authorList>
    </citation>
    <scope>NUCLEOTIDE SEQUENCE</scope>
</reference>
<sequence length="80" mass="9393">MAAKSRLREMLAFLISFWHSNGREKTFICLAEIRIKSLFLVRAPAVGPYRHRYCRPNRGVCSRELSSSPEPYFRTKNRAF</sequence>
<gene>
    <name evidence="1" type="ORF">OSB1V03_LOCUS23302</name>
</gene>
<protein>
    <submittedName>
        <fullName evidence="1">Uncharacterized protein</fullName>
    </submittedName>
</protein>
<organism evidence="1">
    <name type="scientific">Medioppia subpectinata</name>
    <dbReference type="NCBI Taxonomy" id="1979941"/>
    <lineage>
        <taxon>Eukaryota</taxon>
        <taxon>Metazoa</taxon>
        <taxon>Ecdysozoa</taxon>
        <taxon>Arthropoda</taxon>
        <taxon>Chelicerata</taxon>
        <taxon>Arachnida</taxon>
        <taxon>Acari</taxon>
        <taxon>Acariformes</taxon>
        <taxon>Sarcoptiformes</taxon>
        <taxon>Oribatida</taxon>
        <taxon>Brachypylina</taxon>
        <taxon>Oppioidea</taxon>
        <taxon>Oppiidae</taxon>
        <taxon>Medioppia</taxon>
    </lineage>
</organism>